<dbReference type="EnsemblPlants" id="AVESA.00010b.r2.2DG0335700.1">
    <property type="protein sequence ID" value="AVESA.00010b.r2.2DG0335700.1.CDS"/>
    <property type="gene ID" value="AVESA.00010b.r2.2DG0335700"/>
</dbReference>
<name>A0ACD5UY48_AVESA</name>
<protein>
    <submittedName>
        <fullName evidence="1">Uncharacterized protein</fullName>
    </submittedName>
</protein>
<proteinExistence type="predicted"/>
<dbReference type="Proteomes" id="UP001732700">
    <property type="component" value="Chromosome 2D"/>
</dbReference>
<keyword evidence="2" id="KW-1185">Reference proteome</keyword>
<reference evidence="1" key="2">
    <citation type="submission" date="2025-09" db="UniProtKB">
        <authorList>
            <consortium name="EnsemblPlants"/>
        </authorList>
    </citation>
    <scope>IDENTIFICATION</scope>
</reference>
<evidence type="ECO:0000313" key="2">
    <source>
        <dbReference type="Proteomes" id="UP001732700"/>
    </source>
</evidence>
<reference evidence="1" key="1">
    <citation type="submission" date="2021-05" db="EMBL/GenBank/DDBJ databases">
        <authorList>
            <person name="Scholz U."/>
            <person name="Mascher M."/>
            <person name="Fiebig A."/>
        </authorList>
    </citation>
    <scope>NUCLEOTIDE SEQUENCE [LARGE SCALE GENOMIC DNA]</scope>
</reference>
<organism evidence="1 2">
    <name type="scientific">Avena sativa</name>
    <name type="common">Oat</name>
    <dbReference type="NCBI Taxonomy" id="4498"/>
    <lineage>
        <taxon>Eukaryota</taxon>
        <taxon>Viridiplantae</taxon>
        <taxon>Streptophyta</taxon>
        <taxon>Embryophyta</taxon>
        <taxon>Tracheophyta</taxon>
        <taxon>Spermatophyta</taxon>
        <taxon>Magnoliopsida</taxon>
        <taxon>Liliopsida</taxon>
        <taxon>Poales</taxon>
        <taxon>Poaceae</taxon>
        <taxon>BOP clade</taxon>
        <taxon>Pooideae</taxon>
        <taxon>Poodae</taxon>
        <taxon>Poeae</taxon>
        <taxon>Poeae Chloroplast Group 1 (Aveneae type)</taxon>
        <taxon>Aveninae</taxon>
        <taxon>Avena</taxon>
    </lineage>
</organism>
<sequence length="355" mass="39640">MAQSPPSNWAMAPPYHYHGAPPPPQKQAAPAAEDETGAGSAGQRSLWIGGLLDWMDEDYLKSCFTRSPELVSVVLKRKKETRQHEGFGFLNFTDHVSADQILKSYNGQKMPCADRDFNLNWVTRAAPEKPAEDDRAIYVGGLAYDVTDFMLHNVFKNRYPSVTRANVIRDGFSGHSKGYGFVVFGDANERRQAMTEMDGAYCSTRPMRIRPATGFRTQGMDSDYSRSNKRLFVRHLDLSTTDEDLKKAFSPYGELTAKVVEGKSCGFVTYMSRASAEEAIRILNGSQLGDNTIRVDWARPLYSKQDEANGEYHGHPQGSGPGYGYRPEDPNIHGYTGHGGYAYNQQKQPQQTPVQ</sequence>
<accession>A0ACD5UY48</accession>
<evidence type="ECO:0000313" key="1">
    <source>
        <dbReference type="EnsemblPlants" id="AVESA.00010b.r2.2DG0335700.1.CDS"/>
    </source>
</evidence>